<proteinExistence type="predicted"/>
<keyword evidence="2" id="KW-1185">Reference proteome</keyword>
<gene>
    <name evidence="1" type="ORF">RVF87_20010</name>
</gene>
<evidence type="ECO:0000313" key="1">
    <source>
        <dbReference type="EMBL" id="WYY07255.1"/>
    </source>
</evidence>
<organism evidence="1 2">
    <name type="scientific">Gordonia hydrophobica</name>
    <dbReference type="NCBI Taxonomy" id="40516"/>
    <lineage>
        <taxon>Bacteria</taxon>
        <taxon>Bacillati</taxon>
        <taxon>Actinomycetota</taxon>
        <taxon>Actinomycetes</taxon>
        <taxon>Mycobacteriales</taxon>
        <taxon>Gordoniaceae</taxon>
        <taxon>Gordonia</taxon>
    </lineage>
</organism>
<reference evidence="1 2" key="1">
    <citation type="journal article" date="2023" name="Virus Evol.">
        <title>Computational host range prediction-The good, the bad, and the ugly.</title>
        <authorList>
            <person name="Howell A.A."/>
            <person name="Versoza C.J."/>
            <person name="Pfeifer S.P."/>
        </authorList>
    </citation>
    <scope>NUCLEOTIDE SEQUENCE [LARGE SCALE GENOMIC DNA]</scope>
    <source>
        <strain evidence="1 2">1610/1b</strain>
    </source>
</reference>
<protein>
    <submittedName>
        <fullName evidence="1">Type IV toxin-antitoxin system AbiEi family antitoxin domain-containing protein</fullName>
    </submittedName>
</protein>
<dbReference type="Proteomes" id="UP001479933">
    <property type="component" value="Chromosome"/>
</dbReference>
<dbReference type="SUPFAM" id="SSF52980">
    <property type="entry name" value="Restriction endonuclease-like"/>
    <property type="match status" value="1"/>
</dbReference>
<dbReference type="InterPro" id="IPR011335">
    <property type="entry name" value="Restrct_endonuc-II-like"/>
</dbReference>
<name>A0ABZ2U104_9ACTN</name>
<sequence length="294" mass="32779">MGETGAIAELLAERDGVITTAEALRLGLTRRQVQGRLDRGEWCPVVTGIHRSASHPLTEAVLVRAAVAAHRGVADRTTAAWWHGLLDDLAYPLTVSAFDRTRGARWPLGPVDLLRRRYHEDDVTLVRGLPVTTLPATAVFCAASMKDGSQFLDRVLQIGAVSVDELGDVIDRTSGWKGMAAARRLVAVAAEDSESEAERIFVRLLRDAGITGWVQQFPFGPWRLDFAWPERQFAVEIDGWAFHHQQPRFRSDRAKYNALDDARWRKKVYTWHQLVDSPGGVIDEVLGVLNSEPR</sequence>
<dbReference type="RefSeq" id="WP_066167981.1">
    <property type="nucleotide sequence ID" value="NZ_CP136137.1"/>
</dbReference>
<accession>A0ABZ2U104</accession>
<evidence type="ECO:0000313" key="2">
    <source>
        <dbReference type="Proteomes" id="UP001479933"/>
    </source>
</evidence>
<dbReference type="Gene3D" id="3.40.960.10">
    <property type="entry name" value="VSR Endonuclease"/>
    <property type="match status" value="1"/>
</dbReference>
<dbReference type="EMBL" id="CP136137">
    <property type="protein sequence ID" value="WYY07255.1"/>
    <property type="molecule type" value="Genomic_DNA"/>
</dbReference>